<gene>
    <name evidence="1" type="ORF">PSTG_19735</name>
</gene>
<keyword evidence="2" id="KW-1185">Reference proteome</keyword>
<name>A0A0L0UIQ6_9BASI</name>
<feature type="non-terminal residue" evidence="1">
    <location>
        <position position="61"/>
    </location>
</feature>
<dbReference type="EMBL" id="AJIL01007634">
    <property type="protein sequence ID" value="KNE86896.1"/>
    <property type="molecule type" value="Genomic_DNA"/>
</dbReference>
<organism evidence="1 2">
    <name type="scientific">Puccinia striiformis f. sp. tritici PST-78</name>
    <dbReference type="NCBI Taxonomy" id="1165861"/>
    <lineage>
        <taxon>Eukaryota</taxon>
        <taxon>Fungi</taxon>
        <taxon>Dikarya</taxon>
        <taxon>Basidiomycota</taxon>
        <taxon>Pucciniomycotina</taxon>
        <taxon>Pucciniomycetes</taxon>
        <taxon>Pucciniales</taxon>
        <taxon>Pucciniaceae</taxon>
        <taxon>Puccinia</taxon>
    </lineage>
</organism>
<dbReference type="AlphaFoldDB" id="A0A0L0UIQ6"/>
<dbReference type="Proteomes" id="UP000054564">
    <property type="component" value="Unassembled WGS sequence"/>
</dbReference>
<sequence length="61" mass="6851">MTRSEKKFPAVDVGVNVVIRIPDVDKGKTDHPNLIGVVLEKTEHDLYRIGSKDGILEKLYC</sequence>
<protein>
    <submittedName>
        <fullName evidence="1">Uncharacterized protein</fullName>
    </submittedName>
</protein>
<evidence type="ECO:0000313" key="1">
    <source>
        <dbReference type="EMBL" id="KNE86896.1"/>
    </source>
</evidence>
<reference evidence="2" key="1">
    <citation type="submission" date="2014-03" db="EMBL/GenBank/DDBJ databases">
        <title>The Genome Sequence of Puccinia striiformis f. sp. tritici PST-78.</title>
        <authorList>
            <consortium name="The Broad Institute Genome Sequencing Platform"/>
            <person name="Cuomo C."/>
            <person name="Hulbert S."/>
            <person name="Chen X."/>
            <person name="Walker B."/>
            <person name="Young S.K."/>
            <person name="Zeng Q."/>
            <person name="Gargeya S."/>
            <person name="Fitzgerald M."/>
            <person name="Haas B."/>
            <person name="Abouelleil A."/>
            <person name="Alvarado L."/>
            <person name="Arachchi H.M."/>
            <person name="Berlin A.M."/>
            <person name="Chapman S.B."/>
            <person name="Goldberg J."/>
            <person name="Griggs A."/>
            <person name="Gujja S."/>
            <person name="Hansen M."/>
            <person name="Howarth C."/>
            <person name="Imamovic A."/>
            <person name="Larimer J."/>
            <person name="McCowan C."/>
            <person name="Montmayeur A."/>
            <person name="Murphy C."/>
            <person name="Neiman D."/>
            <person name="Pearson M."/>
            <person name="Priest M."/>
            <person name="Roberts A."/>
            <person name="Saif S."/>
            <person name="Shea T."/>
            <person name="Sisk P."/>
            <person name="Sykes S."/>
            <person name="Wortman J."/>
            <person name="Nusbaum C."/>
            <person name="Birren B."/>
        </authorList>
    </citation>
    <scope>NUCLEOTIDE SEQUENCE [LARGE SCALE GENOMIC DNA]</scope>
    <source>
        <strain evidence="2">race PST-78</strain>
    </source>
</reference>
<proteinExistence type="predicted"/>
<comment type="caution">
    <text evidence="1">The sequence shown here is derived from an EMBL/GenBank/DDBJ whole genome shotgun (WGS) entry which is preliminary data.</text>
</comment>
<evidence type="ECO:0000313" key="2">
    <source>
        <dbReference type="Proteomes" id="UP000054564"/>
    </source>
</evidence>
<dbReference type="STRING" id="1165861.A0A0L0UIQ6"/>
<accession>A0A0L0UIQ6</accession>